<dbReference type="Gene3D" id="3.30.530.20">
    <property type="match status" value="1"/>
</dbReference>
<name>A0A2T7UP07_9RHOB</name>
<gene>
    <name evidence="3" type="ORF">DDE23_17290</name>
</gene>
<evidence type="ECO:0000256" key="1">
    <source>
        <dbReference type="ARBA" id="ARBA00006817"/>
    </source>
</evidence>
<organism evidence="3 4">
    <name type="scientific">Pararhodobacter aggregans</name>
    <dbReference type="NCBI Taxonomy" id="404875"/>
    <lineage>
        <taxon>Bacteria</taxon>
        <taxon>Pseudomonadati</taxon>
        <taxon>Pseudomonadota</taxon>
        <taxon>Alphaproteobacteria</taxon>
        <taxon>Rhodobacterales</taxon>
        <taxon>Paracoccaceae</taxon>
        <taxon>Pararhodobacter</taxon>
    </lineage>
</organism>
<keyword evidence="4" id="KW-1185">Reference proteome</keyword>
<dbReference type="InterPro" id="IPR023393">
    <property type="entry name" value="START-like_dom_sf"/>
</dbReference>
<dbReference type="OrthoDB" id="9800600at2"/>
<comment type="caution">
    <text evidence="3">The sequence shown here is derived from an EMBL/GenBank/DDBJ whole genome shotgun (WGS) entry which is preliminary data.</text>
</comment>
<comment type="similarity">
    <text evidence="1">Belongs to the AHA1 family.</text>
</comment>
<protein>
    <submittedName>
        <fullName evidence="3">ATPase</fullName>
    </submittedName>
</protein>
<dbReference type="Proteomes" id="UP000244810">
    <property type="component" value="Unassembled WGS sequence"/>
</dbReference>
<feature type="domain" description="Activator of Hsp90 ATPase homologue 1/2-like C-terminal" evidence="2">
    <location>
        <begin position="30"/>
        <end position="152"/>
    </location>
</feature>
<evidence type="ECO:0000259" key="2">
    <source>
        <dbReference type="Pfam" id="PF08327"/>
    </source>
</evidence>
<proteinExistence type="inferred from homology"/>
<dbReference type="SUPFAM" id="SSF55961">
    <property type="entry name" value="Bet v1-like"/>
    <property type="match status" value="1"/>
</dbReference>
<dbReference type="AlphaFoldDB" id="A0A2T7UP07"/>
<accession>A0A2T7UP07</accession>
<dbReference type="InterPro" id="IPR013538">
    <property type="entry name" value="ASHA1/2-like_C"/>
</dbReference>
<evidence type="ECO:0000313" key="3">
    <source>
        <dbReference type="EMBL" id="PVE46394.1"/>
    </source>
</evidence>
<sequence>MNDQTPTEDFAALNPAGDTLVIQRWLPGPLPRLWAFLTDSDKRAKWLAAGDMDLRPGAPLTLTWRNDDLSARDDPRPADFGEEHSMASQVTAVEPMHLLAFSWGAGEVRIELTEREGRVLLTLTHTGITDAMRLSVSAGWHSHLDILRALAEGVEPPSLWRHYTRLRGLYDAR</sequence>
<dbReference type="RefSeq" id="WP_107753389.1">
    <property type="nucleotide sequence ID" value="NZ_QBKF01000009.1"/>
</dbReference>
<dbReference type="Pfam" id="PF08327">
    <property type="entry name" value="AHSA1"/>
    <property type="match status" value="1"/>
</dbReference>
<reference evidence="3 4" key="1">
    <citation type="journal article" date="2011" name="Syst. Appl. Microbiol.">
        <title>Defluviimonas denitrificans gen. nov., sp. nov., and Pararhodobacter aggregans gen. nov., sp. nov., non-phototrophic Rhodobacteraceae from the biofilter of a marine aquaculture.</title>
        <authorList>
            <person name="Foesel B.U."/>
            <person name="Drake H.L."/>
            <person name="Schramm A."/>
        </authorList>
    </citation>
    <scope>NUCLEOTIDE SEQUENCE [LARGE SCALE GENOMIC DNA]</scope>
    <source>
        <strain evidence="3 4">D1-19</strain>
    </source>
</reference>
<dbReference type="EMBL" id="QDDR01000009">
    <property type="protein sequence ID" value="PVE46394.1"/>
    <property type="molecule type" value="Genomic_DNA"/>
</dbReference>
<dbReference type="CDD" id="cd08899">
    <property type="entry name" value="SRPBCC_CalC_Aha1-like_6"/>
    <property type="match status" value="1"/>
</dbReference>
<evidence type="ECO:0000313" key="4">
    <source>
        <dbReference type="Proteomes" id="UP000244810"/>
    </source>
</evidence>